<evidence type="ECO:0000313" key="2">
    <source>
        <dbReference type="EMBL" id="NJQ01902.1"/>
    </source>
</evidence>
<proteinExistence type="predicted"/>
<protein>
    <submittedName>
        <fullName evidence="2">Uncharacterized protein</fullName>
    </submittedName>
</protein>
<comment type="caution">
    <text evidence="2">The sequence shown here is derived from an EMBL/GenBank/DDBJ whole genome shotgun (WGS) entry which is preliminary data.</text>
</comment>
<keyword evidence="3" id="KW-1185">Reference proteome</keyword>
<gene>
    <name evidence="2" type="ORF">HCK00_15515</name>
</gene>
<feature type="region of interest" description="Disordered" evidence="1">
    <location>
        <begin position="67"/>
        <end position="92"/>
    </location>
</feature>
<dbReference type="EMBL" id="JAATEN010000010">
    <property type="protein sequence ID" value="NJQ01902.1"/>
    <property type="molecule type" value="Genomic_DNA"/>
</dbReference>
<organism evidence="2 3">
    <name type="scientific">Streptomyces zingiberis</name>
    <dbReference type="NCBI Taxonomy" id="2053010"/>
    <lineage>
        <taxon>Bacteria</taxon>
        <taxon>Bacillati</taxon>
        <taxon>Actinomycetota</taxon>
        <taxon>Actinomycetes</taxon>
        <taxon>Kitasatosporales</taxon>
        <taxon>Streptomycetaceae</taxon>
        <taxon>Streptomyces</taxon>
    </lineage>
</organism>
<feature type="compositionally biased region" description="Low complexity" evidence="1">
    <location>
        <begin position="1"/>
        <end position="22"/>
    </location>
</feature>
<reference evidence="2 3" key="1">
    <citation type="submission" date="2020-03" db="EMBL/GenBank/DDBJ databases">
        <title>WGS of actinomycetes isolated from Thailand.</title>
        <authorList>
            <person name="Thawai C."/>
        </authorList>
    </citation>
    <scope>NUCLEOTIDE SEQUENCE [LARGE SCALE GENOMIC DNA]</scope>
    <source>
        <strain evidence="2 3">PLAI 1-29</strain>
    </source>
</reference>
<dbReference type="RefSeq" id="WP_168102526.1">
    <property type="nucleotide sequence ID" value="NZ_JAATEN010000010.1"/>
</dbReference>
<evidence type="ECO:0000313" key="3">
    <source>
        <dbReference type="Proteomes" id="UP000695264"/>
    </source>
</evidence>
<sequence>MAAVPATGAGHAAGGPAALGAGQRTFTSTAGTGGERTTLRVTLDETADGSSPELTATERKRLRTLLSAPPASAGARPGTASAAGPGKAKAPGVLRCNTNPSWSDSNGTLNARFNCRHNTINWGYKISAQVKSIITSSVNERGVNWWRNGRRMPANAGHVVGKDYHFHGTLKPVHHDDVVQFQDYMTFRVRIGGRPGTGSITWAANVRAKR</sequence>
<evidence type="ECO:0000256" key="1">
    <source>
        <dbReference type="SAM" id="MobiDB-lite"/>
    </source>
</evidence>
<feature type="region of interest" description="Disordered" evidence="1">
    <location>
        <begin position="1"/>
        <end position="37"/>
    </location>
</feature>
<name>A0ABX1C1X1_9ACTN</name>
<dbReference type="Proteomes" id="UP000695264">
    <property type="component" value="Unassembled WGS sequence"/>
</dbReference>
<accession>A0ABX1C1X1</accession>